<accession>A0A8H3FDN2</accession>
<dbReference type="InterPro" id="IPR000073">
    <property type="entry name" value="AB_hydrolase_1"/>
</dbReference>
<reference evidence="4" key="1">
    <citation type="submission" date="2021-03" db="EMBL/GenBank/DDBJ databases">
        <authorList>
            <person name="Tagirdzhanova G."/>
        </authorList>
    </citation>
    <scope>NUCLEOTIDE SEQUENCE</scope>
</reference>
<gene>
    <name evidence="4" type="ORF">IMSHALPRED_006083</name>
</gene>
<name>A0A8H3FDN2_9LECA</name>
<dbReference type="Gene3D" id="3.40.50.1820">
    <property type="entry name" value="alpha/beta hydrolase"/>
    <property type="match status" value="1"/>
</dbReference>
<keyword evidence="1" id="KW-0378">Hydrolase</keyword>
<evidence type="ECO:0000256" key="1">
    <source>
        <dbReference type="ARBA" id="ARBA00022801"/>
    </source>
</evidence>
<dbReference type="AlphaFoldDB" id="A0A8H3FDN2"/>
<dbReference type="Proteomes" id="UP000664534">
    <property type="component" value="Unassembled WGS sequence"/>
</dbReference>
<evidence type="ECO:0000313" key="4">
    <source>
        <dbReference type="EMBL" id="CAF9924071.1"/>
    </source>
</evidence>
<keyword evidence="5" id="KW-1185">Reference proteome</keyword>
<feature type="domain" description="AB hydrolase-1" evidence="3">
    <location>
        <begin position="35"/>
        <end position="316"/>
    </location>
</feature>
<dbReference type="PANTHER" id="PTHR43329">
    <property type="entry name" value="EPOXIDE HYDROLASE"/>
    <property type="match status" value="1"/>
</dbReference>
<comment type="caution">
    <text evidence="4">The sequence shown here is derived from an EMBL/GenBank/DDBJ whole genome shotgun (WGS) entry which is preliminary data.</text>
</comment>
<dbReference type="GO" id="GO:0016787">
    <property type="term" value="F:hydrolase activity"/>
    <property type="evidence" value="ECO:0007669"/>
    <property type="project" value="UniProtKB-KW"/>
</dbReference>
<organism evidence="4 5">
    <name type="scientific">Imshaugia aleurites</name>
    <dbReference type="NCBI Taxonomy" id="172621"/>
    <lineage>
        <taxon>Eukaryota</taxon>
        <taxon>Fungi</taxon>
        <taxon>Dikarya</taxon>
        <taxon>Ascomycota</taxon>
        <taxon>Pezizomycotina</taxon>
        <taxon>Lecanoromycetes</taxon>
        <taxon>OSLEUM clade</taxon>
        <taxon>Lecanoromycetidae</taxon>
        <taxon>Lecanorales</taxon>
        <taxon>Lecanorineae</taxon>
        <taxon>Parmeliaceae</taxon>
        <taxon>Imshaugia</taxon>
    </lineage>
</organism>
<dbReference type="Pfam" id="PF00561">
    <property type="entry name" value="Abhydrolase_1"/>
    <property type="match status" value="1"/>
</dbReference>
<evidence type="ECO:0000313" key="5">
    <source>
        <dbReference type="Proteomes" id="UP000664534"/>
    </source>
</evidence>
<dbReference type="PRINTS" id="PR00412">
    <property type="entry name" value="EPOXHYDRLASE"/>
</dbReference>
<evidence type="ECO:0000259" key="3">
    <source>
        <dbReference type="Pfam" id="PF00561"/>
    </source>
</evidence>
<dbReference type="InterPro" id="IPR029058">
    <property type="entry name" value="AB_hydrolase_fold"/>
</dbReference>
<protein>
    <recommendedName>
        <fullName evidence="3">AB hydrolase-1 domain-containing protein</fullName>
    </recommendedName>
</protein>
<dbReference type="SUPFAM" id="SSF53474">
    <property type="entry name" value="alpha/beta-Hydrolases"/>
    <property type="match status" value="1"/>
</dbReference>
<dbReference type="InterPro" id="IPR000639">
    <property type="entry name" value="Epox_hydrolase-like"/>
</dbReference>
<evidence type="ECO:0000256" key="2">
    <source>
        <dbReference type="ARBA" id="ARBA00038334"/>
    </source>
</evidence>
<comment type="similarity">
    <text evidence="2">Belongs to the AB hydrolase superfamily. Epoxide hydrolase family.</text>
</comment>
<dbReference type="EMBL" id="CAJPDT010000035">
    <property type="protein sequence ID" value="CAF9924071.1"/>
    <property type="molecule type" value="Genomic_DNA"/>
</dbReference>
<dbReference type="OrthoDB" id="284184at2759"/>
<proteinExistence type="inferred from homology"/>
<sequence length="334" mass="37541">MASDTVYFNAHSSTTLPSGRTYSHVHIVPTGDKPYILFLHGFPGTSYLWRHQIAHFSACGYGIVVPDLLGYRGSDKPAELEAYRLKKMAEDVITLLEMLGVGNCFAVAHDWGSFLLSRIANYYPDRFLAFTWLAIAYSPPSGPFSVDKINADSEREIGYPFFGYWEFFNDPKTVELVDHNVESFLTLQFASDPEQVKTSFCPYGTARAWVAAGKTSPLPSFISPAEFKTHSSFFSPSYGGSFGPPLNWYKAMLSNVNLADDATIPPQNHHISKPTLFIACAKDYVAVPRLQEQGMRPWVKDLRVKELDSAHWVQLQRRVEVNRALQGFFDEVEG</sequence>